<feature type="region of interest" description="Disordered" evidence="6">
    <location>
        <begin position="653"/>
        <end position="672"/>
    </location>
</feature>
<dbReference type="AlphaFoldDB" id="A0AAN5D127"/>
<keyword evidence="4" id="KW-0862">Zinc</keyword>
<dbReference type="SMART" id="SM00249">
    <property type="entry name" value="PHD"/>
    <property type="match status" value="1"/>
</dbReference>
<accession>A0AAN5D127</accession>
<dbReference type="PANTHER" id="PTHR46147">
    <property type="entry name" value="HISTONE-LYSINE N-METHYLTRANSFERASE ASH1"/>
    <property type="match status" value="1"/>
</dbReference>
<dbReference type="GO" id="GO:0042800">
    <property type="term" value="F:histone H3K4 methyltransferase activity"/>
    <property type="evidence" value="ECO:0007669"/>
    <property type="project" value="TreeGrafter"/>
</dbReference>
<evidence type="ECO:0000256" key="1">
    <source>
        <dbReference type="ARBA" id="ARBA00004123"/>
    </source>
</evidence>
<dbReference type="InterPro" id="IPR013087">
    <property type="entry name" value="Znf_C2H2_type"/>
</dbReference>
<dbReference type="GO" id="GO:0003682">
    <property type="term" value="F:chromatin binding"/>
    <property type="evidence" value="ECO:0007669"/>
    <property type="project" value="InterPro"/>
</dbReference>
<dbReference type="InterPro" id="IPR001965">
    <property type="entry name" value="Znf_PHD"/>
</dbReference>
<dbReference type="Proteomes" id="UP001328107">
    <property type="component" value="Unassembled WGS sequence"/>
</dbReference>
<sequence>DEMGMSSRSPLPSLPSIPPCECSRGGCISPSECIHRALRCFCSPSNCSLPSCSNRLSSSSNLFLSKGILRTKQPRKANEFLIEMVGEVMSLCTLASGLSSGTSNALRCFSFTPNHFIDTTIKGNLSRFVRHSCQPNSSIQLWWESGVAHLCIFTLFPLSSNCEITVDFSFLTPLPFSCSCSTRCTATIPPSVSLSLHQSTLHPVPPSHTLFLRRNLRHQPKLGTGTNNPLYTLYLYIHRKFHRNDGKVTRAFASFLYKLRSAAVNEERELFAGLLTHIQYITSDAVDTHSLSCLRNRLSRRGREEDESEKKKWRRNDFHPARHTDTSYLDSASPVGSYNPDEWKGGEKSRDEAVRCVCGVVEDEGEMIECDDCHFWLHSDCIQTPSTGSFSCPLCVSSTPSPHGDVLLKNQPDIRLDGCLYYKALENRKNLQMRVGECVYVRKLKSDKHKKILRSLDQRKGKRNEIMDEPKVMSEDWEESVLPRSELRVFRVERLFESPGGHRFLFGFYYARPHETFCDESRMFHPNEVFSTPFYDTLPLDVVVGKCLVMETSHFCQGRPIFPSYKEHDVLVCEYQLDRNQRHFDKCRNSYFLNTEPYAFQKFKKARTLQRCFTPFTYSSETSVKPACSMEETSRSLATKRINTVVERLTGRRRMQQSPNPPVIFEQTKSVA</sequence>
<feature type="domain" description="SET" evidence="7">
    <location>
        <begin position="52"/>
        <end position="169"/>
    </location>
</feature>
<dbReference type="SMART" id="SM00439">
    <property type="entry name" value="BAH"/>
    <property type="match status" value="1"/>
</dbReference>
<feature type="non-terminal residue" evidence="9">
    <location>
        <position position="1"/>
    </location>
</feature>
<evidence type="ECO:0000259" key="7">
    <source>
        <dbReference type="PROSITE" id="PS50280"/>
    </source>
</evidence>
<dbReference type="InterPro" id="IPR013083">
    <property type="entry name" value="Znf_RING/FYVE/PHD"/>
</dbReference>
<dbReference type="Pfam" id="PF20826">
    <property type="entry name" value="PHD_5"/>
    <property type="match status" value="1"/>
</dbReference>
<organism evidence="9 10">
    <name type="scientific">Pristionchus mayeri</name>
    <dbReference type="NCBI Taxonomy" id="1317129"/>
    <lineage>
        <taxon>Eukaryota</taxon>
        <taxon>Metazoa</taxon>
        <taxon>Ecdysozoa</taxon>
        <taxon>Nematoda</taxon>
        <taxon>Chromadorea</taxon>
        <taxon>Rhabditida</taxon>
        <taxon>Rhabditina</taxon>
        <taxon>Diplogasteromorpha</taxon>
        <taxon>Diplogasteroidea</taxon>
        <taxon>Neodiplogasteridae</taxon>
        <taxon>Pristionchus</taxon>
    </lineage>
</organism>
<keyword evidence="3" id="KW-0863">Zinc-finger</keyword>
<comment type="subcellular location">
    <subcellularLocation>
        <location evidence="1">Nucleus</location>
    </subcellularLocation>
</comment>
<evidence type="ECO:0000259" key="8">
    <source>
        <dbReference type="PROSITE" id="PS51038"/>
    </source>
</evidence>
<dbReference type="PROSITE" id="PS01359">
    <property type="entry name" value="ZF_PHD_1"/>
    <property type="match status" value="1"/>
</dbReference>
<dbReference type="GO" id="GO:0008270">
    <property type="term" value="F:zinc ion binding"/>
    <property type="evidence" value="ECO:0007669"/>
    <property type="project" value="UniProtKB-KW"/>
</dbReference>
<dbReference type="Gene3D" id="2.30.30.490">
    <property type="match status" value="1"/>
</dbReference>
<evidence type="ECO:0000256" key="6">
    <source>
        <dbReference type="SAM" id="MobiDB-lite"/>
    </source>
</evidence>
<dbReference type="InterPro" id="IPR019786">
    <property type="entry name" value="Zinc_finger_PHD-type_CS"/>
</dbReference>
<dbReference type="PROSITE" id="PS51038">
    <property type="entry name" value="BAH"/>
    <property type="match status" value="1"/>
</dbReference>
<dbReference type="SUPFAM" id="SSF82199">
    <property type="entry name" value="SET domain"/>
    <property type="match status" value="1"/>
</dbReference>
<dbReference type="EMBL" id="BTRK01000005">
    <property type="protein sequence ID" value="GMR53649.1"/>
    <property type="molecule type" value="Genomic_DNA"/>
</dbReference>
<dbReference type="InterPro" id="IPR011011">
    <property type="entry name" value="Znf_FYVE_PHD"/>
</dbReference>
<evidence type="ECO:0000313" key="9">
    <source>
        <dbReference type="EMBL" id="GMR53649.1"/>
    </source>
</evidence>
<dbReference type="PROSITE" id="PS00028">
    <property type="entry name" value="ZINC_FINGER_C2H2_1"/>
    <property type="match status" value="1"/>
</dbReference>
<dbReference type="InterPro" id="IPR001025">
    <property type="entry name" value="BAH_dom"/>
</dbReference>
<keyword evidence="2" id="KW-0479">Metal-binding</keyword>
<dbReference type="InterPro" id="IPR046341">
    <property type="entry name" value="SET_dom_sf"/>
</dbReference>
<proteinExistence type="predicted"/>
<dbReference type="SUPFAM" id="SSF57903">
    <property type="entry name" value="FYVE/PHD zinc finger"/>
    <property type="match status" value="1"/>
</dbReference>
<evidence type="ECO:0000256" key="4">
    <source>
        <dbReference type="ARBA" id="ARBA00022833"/>
    </source>
</evidence>
<dbReference type="Gene3D" id="3.30.40.10">
    <property type="entry name" value="Zinc/RING finger domain, C3HC4 (zinc finger)"/>
    <property type="match status" value="1"/>
</dbReference>
<dbReference type="GO" id="GO:0006355">
    <property type="term" value="P:regulation of DNA-templated transcription"/>
    <property type="evidence" value="ECO:0007669"/>
    <property type="project" value="TreeGrafter"/>
</dbReference>
<name>A0AAN5D127_9BILA</name>
<gene>
    <name evidence="9" type="ORF">PMAYCL1PPCAC_23844</name>
</gene>
<feature type="domain" description="BAH" evidence="8">
    <location>
        <begin position="464"/>
        <end position="588"/>
    </location>
</feature>
<evidence type="ECO:0000256" key="2">
    <source>
        <dbReference type="ARBA" id="ARBA00022723"/>
    </source>
</evidence>
<dbReference type="PROSITE" id="PS50280">
    <property type="entry name" value="SET"/>
    <property type="match status" value="1"/>
</dbReference>
<dbReference type="PANTHER" id="PTHR46147:SF3">
    <property type="entry name" value="HISTONE-LYSINE N-METHYLTRANSFERASE ASH1"/>
    <property type="match status" value="1"/>
</dbReference>
<feature type="compositionally biased region" description="Polar residues" evidence="6">
    <location>
        <begin position="326"/>
        <end position="336"/>
    </location>
</feature>
<dbReference type="Pfam" id="PF00856">
    <property type="entry name" value="SET"/>
    <property type="match status" value="1"/>
</dbReference>
<keyword evidence="5" id="KW-0539">Nucleus</keyword>
<dbReference type="InterPro" id="IPR001214">
    <property type="entry name" value="SET_dom"/>
</dbReference>
<keyword evidence="10" id="KW-1185">Reference proteome</keyword>
<feature type="region of interest" description="Disordered" evidence="6">
    <location>
        <begin position="324"/>
        <end position="346"/>
    </location>
</feature>
<comment type="caution">
    <text evidence="9">The sequence shown here is derived from an EMBL/GenBank/DDBJ whole genome shotgun (WGS) entry which is preliminary data.</text>
</comment>
<reference evidence="10" key="1">
    <citation type="submission" date="2022-10" db="EMBL/GenBank/DDBJ databases">
        <title>Genome assembly of Pristionchus species.</title>
        <authorList>
            <person name="Yoshida K."/>
            <person name="Sommer R.J."/>
        </authorList>
    </citation>
    <scope>NUCLEOTIDE SEQUENCE [LARGE SCALE GENOMIC DNA]</scope>
    <source>
        <strain evidence="10">RS5460</strain>
    </source>
</reference>
<evidence type="ECO:0000256" key="5">
    <source>
        <dbReference type="ARBA" id="ARBA00023242"/>
    </source>
</evidence>
<dbReference type="InterPro" id="IPR043151">
    <property type="entry name" value="BAH_sf"/>
</dbReference>
<evidence type="ECO:0000256" key="3">
    <source>
        <dbReference type="ARBA" id="ARBA00022771"/>
    </source>
</evidence>
<dbReference type="GO" id="GO:0005654">
    <property type="term" value="C:nucleoplasm"/>
    <property type="evidence" value="ECO:0007669"/>
    <property type="project" value="TreeGrafter"/>
</dbReference>
<dbReference type="SMART" id="SM00317">
    <property type="entry name" value="SET"/>
    <property type="match status" value="1"/>
</dbReference>
<evidence type="ECO:0000313" key="10">
    <source>
        <dbReference type="Proteomes" id="UP001328107"/>
    </source>
</evidence>
<dbReference type="Gene3D" id="2.170.270.10">
    <property type="entry name" value="SET domain"/>
    <property type="match status" value="1"/>
</dbReference>
<protein>
    <recommendedName>
        <fullName evidence="11">PHD finger motif containing protein</fullName>
    </recommendedName>
</protein>
<dbReference type="Pfam" id="PF01426">
    <property type="entry name" value="BAH"/>
    <property type="match status" value="1"/>
</dbReference>
<evidence type="ECO:0008006" key="11">
    <source>
        <dbReference type="Google" id="ProtNLM"/>
    </source>
</evidence>